<dbReference type="EMBL" id="JAGSPB010000002">
    <property type="protein sequence ID" value="MBV7266237.1"/>
    <property type="molecule type" value="Genomic_DNA"/>
</dbReference>
<dbReference type="Proteomes" id="UP000699975">
    <property type="component" value="Unassembled WGS sequence"/>
</dbReference>
<proteinExistence type="predicted"/>
<organism evidence="2 3">
    <name type="scientific">Erythrobacter ani</name>
    <dbReference type="NCBI Taxonomy" id="2827235"/>
    <lineage>
        <taxon>Bacteria</taxon>
        <taxon>Pseudomonadati</taxon>
        <taxon>Pseudomonadota</taxon>
        <taxon>Alphaproteobacteria</taxon>
        <taxon>Sphingomonadales</taxon>
        <taxon>Erythrobacteraceae</taxon>
        <taxon>Erythrobacter/Porphyrobacter group</taxon>
        <taxon>Erythrobacter</taxon>
    </lineage>
</organism>
<comment type="caution">
    <text evidence="2">The sequence shown here is derived from an EMBL/GenBank/DDBJ whole genome shotgun (WGS) entry which is preliminary data.</text>
</comment>
<accession>A0ABS6SP20</accession>
<feature type="compositionally biased region" description="Low complexity" evidence="1">
    <location>
        <begin position="663"/>
        <end position="673"/>
    </location>
</feature>
<feature type="region of interest" description="Disordered" evidence="1">
    <location>
        <begin position="211"/>
        <end position="234"/>
    </location>
</feature>
<name>A0ABS6SP20_9SPHN</name>
<reference evidence="2 3" key="1">
    <citation type="submission" date="2021-04" db="EMBL/GenBank/DDBJ databases">
        <authorList>
            <person name="Pira H."/>
            <person name="Risdian C."/>
            <person name="Wink J."/>
        </authorList>
    </citation>
    <scope>NUCLEOTIDE SEQUENCE [LARGE SCALE GENOMIC DNA]</scope>
    <source>
        <strain evidence="2 3">WH131</strain>
    </source>
</reference>
<evidence type="ECO:0000313" key="3">
    <source>
        <dbReference type="Proteomes" id="UP000699975"/>
    </source>
</evidence>
<feature type="region of interest" description="Disordered" evidence="1">
    <location>
        <begin position="251"/>
        <end position="271"/>
    </location>
</feature>
<protein>
    <submittedName>
        <fullName evidence="2">Uncharacterized protein</fullName>
    </submittedName>
</protein>
<sequence>MPQDTQTPGASSGIRWAANSADTGASGCVPAKQYGPDPSCQPCPDCGGLECLCRPRFFAGQLLTEKDLNRLDQYMTAKHKLHNRHLHGSGVVCGLIASCDPCGDNVNVSPGYALSPCGEDIVVCEPDTVDICALIARCRNNDGPDCRPYANHDQCDEVEEEWILAIRYAEYPSLPKTPLVGAQSCSCSTGSCGGSCGGKCGSAGCSCASGGAQATGTQTQTTPNQPRLRRGAETSCEPTVTCESYRYDVFKPPQAGDPGGPRDPNSTTDGDDAFFISSLSGLFDNLEGEMARRIYCCLKDLEAAIPRPPGELEDVTAESRQAWFRWCCSVRSSLKTYLTRSGGSDCESIAKLSAIPCPDPSLPIGQFQSSLVSSVLAMLEPTFQALLHCICTNMLPPCPAPGDPRVPLAVVTVRGSDCQVIKVCNWTPLREHVLTFPTLSYWFGWIPLARMLREFIESLCCSILDFNFDDNFDQQTDATINTEESGNFDDVQPVGEQPVTEQPVMAQPISLTWEPSGKKSGFFMSALLNTMLAAPIEGERAPLSRADLFDLTFRRPAIATPEGLDENDKEAVEARLAGSGLVRSLAEVVRGGLSSSAKAIAPRGLTELAGFGGLAAATMSKPAKANATTKAETALKAATAIADIANLRKAMEAQAKDIEALKAQASAVSSEAPPASPPSSAPERAPAGTAKRKTAAAAPKKRTIARKTAKKPRKS</sequence>
<evidence type="ECO:0000313" key="2">
    <source>
        <dbReference type="EMBL" id="MBV7266237.1"/>
    </source>
</evidence>
<feature type="compositionally biased region" description="Low complexity" evidence="1">
    <location>
        <begin position="211"/>
        <end position="222"/>
    </location>
</feature>
<feature type="region of interest" description="Disordered" evidence="1">
    <location>
        <begin position="663"/>
        <end position="715"/>
    </location>
</feature>
<dbReference type="RefSeq" id="WP_218316859.1">
    <property type="nucleotide sequence ID" value="NZ_JAGSPB010000002.1"/>
</dbReference>
<gene>
    <name evidence="2" type="ORF">KCG45_08610</name>
</gene>
<evidence type="ECO:0000256" key="1">
    <source>
        <dbReference type="SAM" id="MobiDB-lite"/>
    </source>
</evidence>
<keyword evidence="3" id="KW-1185">Reference proteome</keyword>
<feature type="compositionally biased region" description="Basic residues" evidence="1">
    <location>
        <begin position="690"/>
        <end position="715"/>
    </location>
</feature>